<dbReference type="GO" id="GO:0000976">
    <property type="term" value="F:transcription cis-regulatory region binding"/>
    <property type="evidence" value="ECO:0007669"/>
    <property type="project" value="TreeGrafter"/>
</dbReference>
<dbReference type="PROSITE" id="PS50977">
    <property type="entry name" value="HTH_TETR_2"/>
    <property type="match status" value="2"/>
</dbReference>
<keyword evidence="2" id="KW-0805">Transcription regulation</keyword>
<evidence type="ECO:0000313" key="9">
    <source>
        <dbReference type="Proteomes" id="UP000094053"/>
    </source>
</evidence>
<evidence type="ECO:0000256" key="1">
    <source>
        <dbReference type="ARBA" id="ARBA00011738"/>
    </source>
</evidence>
<dbReference type="PRINTS" id="PR00455">
    <property type="entry name" value="HTHTETR"/>
</dbReference>
<proteinExistence type="predicted"/>
<evidence type="ECO:0000259" key="7">
    <source>
        <dbReference type="PROSITE" id="PS50977"/>
    </source>
</evidence>
<dbReference type="Pfam" id="PF00440">
    <property type="entry name" value="TetR_N"/>
    <property type="match status" value="2"/>
</dbReference>
<feature type="DNA-binding region" description="H-T-H motif" evidence="5">
    <location>
        <begin position="63"/>
        <end position="82"/>
    </location>
</feature>
<dbReference type="InterPro" id="IPR050109">
    <property type="entry name" value="HTH-type_TetR-like_transc_reg"/>
</dbReference>
<dbReference type="AlphaFoldDB" id="A0A1E3RPT7"/>
<name>A0A1E3RPT7_MYCFV</name>
<gene>
    <name evidence="8" type="ORF">BHQ18_04775</name>
</gene>
<evidence type="ECO:0000256" key="3">
    <source>
        <dbReference type="ARBA" id="ARBA00023125"/>
    </source>
</evidence>
<dbReference type="Proteomes" id="UP000094053">
    <property type="component" value="Unassembled WGS sequence"/>
</dbReference>
<keyword evidence="4" id="KW-0804">Transcription</keyword>
<feature type="DNA-binding region" description="H-T-H motif" evidence="5">
    <location>
        <begin position="288"/>
        <end position="307"/>
    </location>
</feature>
<evidence type="ECO:0000256" key="6">
    <source>
        <dbReference type="SAM" id="MobiDB-lite"/>
    </source>
</evidence>
<protein>
    <submittedName>
        <fullName evidence="8">TetR family transcriptional regulator</fullName>
    </submittedName>
</protein>
<evidence type="ECO:0000256" key="2">
    <source>
        <dbReference type="ARBA" id="ARBA00023015"/>
    </source>
</evidence>
<dbReference type="Gene3D" id="1.10.357.10">
    <property type="entry name" value="Tetracycline Repressor, domain 2"/>
    <property type="match status" value="2"/>
</dbReference>
<comment type="caution">
    <text evidence="8">The sequence shown here is derived from an EMBL/GenBank/DDBJ whole genome shotgun (WGS) entry which is preliminary data.</text>
</comment>
<evidence type="ECO:0000313" key="8">
    <source>
        <dbReference type="EMBL" id="ODQ91422.1"/>
    </source>
</evidence>
<dbReference type="FunFam" id="1.10.10.60:FF:000141">
    <property type="entry name" value="TetR family transcriptional regulator"/>
    <property type="match status" value="1"/>
</dbReference>
<dbReference type="InterPro" id="IPR023772">
    <property type="entry name" value="DNA-bd_HTH_TetR-type_CS"/>
</dbReference>
<sequence>MTARSAQAHRDTSPVGSTPDKTRRPGYAPVTNVGVGRRGMHTRDRILACAADVFLTHGFHSTSLDTIAKAANASRATVYQYFAGKEDIFRELSTSAGRDMLIHGEHLGELGPTVAGVEELHRWLADWADIYDTHAAVFAEFPGIGTATGLSVIDTGEVAEQYRLMVTERLRHAPLDGLDLHDAAAVLGRIPHMVNLYRHRAMFPLPDRSVVSWSLTVALQLMLFPDTPADILRAAAPQVVASAGTPSAVVEPTAAITRVAAVLLSPIAQDVLSVSSALFAEHGYYAVSMEEIATATELSRATLYRYFSTKDRILAELTRRAVAEIEEHAAALPQMAQSSLRDWMLRYVRFHRNYRGVIRAWLDGTVAEQMSDADIDHGIGAIQRAVAALLDTVALPVGIEPQVAVAVFLAVLGRMNEPTAAAEADSDERAAELMVNLLRRSLLRAA</sequence>
<dbReference type="PANTHER" id="PTHR30055:SF234">
    <property type="entry name" value="HTH-TYPE TRANSCRIPTIONAL REGULATOR BETI"/>
    <property type="match status" value="1"/>
</dbReference>
<keyword evidence="9" id="KW-1185">Reference proteome</keyword>
<dbReference type="InterPro" id="IPR009057">
    <property type="entry name" value="Homeodomain-like_sf"/>
</dbReference>
<dbReference type="STRING" id="1776.BHQ18_04775"/>
<evidence type="ECO:0000256" key="5">
    <source>
        <dbReference type="PROSITE-ProRule" id="PRU00335"/>
    </source>
</evidence>
<dbReference type="InterPro" id="IPR001647">
    <property type="entry name" value="HTH_TetR"/>
</dbReference>
<dbReference type="PROSITE" id="PS01081">
    <property type="entry name" value="HTH_TETR_1"/>
    <property type="match status" value="2"/>
</dbReference>
<dbReference type="PANTHER" id="PTHR30055">
    <property type="entry name" value="HTH-TYPE TRANSCRIPTIONAL REGULATOR RUTR"/>
    <property type="match status" value="1"/>
</dbReference>
<dbReference type="GO" id="GO:0003700">
    <property type="term" value="F:DNA-binding transcription factor activity"/>
    <property type="evidence" value="ECO:0007669"/>
    <property type="project" value="TreeGrafter"/>
</dbReference>
<feature type="domain" description="HTH tetR-type" evidence="7">
    <location>
        <begin position="40"/>
        <end position="100"/>
    </location>
</feature>
<keyword evidence="3 5" id="KW-0238">DNA-binding</keyword>
<comment type="subunit">
    <text evidence="1">Homodimer.</text>
</comment>
<dbReference type="GO" id="GO:0045892">
    <property type="term" value="P:negative regulation of DNA-templated transcription"/>
    <property type="evidence" value="ECO:0007669"/>
    <property type="project" value="UniProtKB-ARBA"/>
</dbReference>
<dbReference type="SUPFAM" id="SSF46689">
    <property type="entry name" value="Homeodomain-like"/>
    <property type="match status" value="2"/>
</dbReference>
<feature type="domain" description="HTH tetR-type" evidence="7">
    <location>
        <begin position="265"/>
        <end position="325"/>
    </location>
</feature>
<evidence type="ECO:0000256" key="4">
    <source>
        <dbReference type="ARBA" id="ARBA00023163"/>
    </source>
</evidence>
<accession>A0A1E3RPT7</accession>
<feature type="region of interest" description="Disordered" evidence="6">
    <location>
        <begin position="1"/>
        <end position="35"/>
    </location>
</feature>
<reference evidence="9" key="1">
    <citation type="submission" date="2016-09" db="EMBL/GenBank/DDBJ databases">
        <authorList>
            <person name="Greninger A.L."/>
            <person name="Jerome K.R."/>
            <person name="Mcnair B."/>
            <person name="Wallis C."/>
            <person name="Fang F."/>
        </authorList>
    </citation>
    <scope>NUCLEOTIDE SEQUENCE [LARGE SCALE GENOMIC DNA]</scope>
    <source>
        <strain evidence="9">M6</strain>
    </source>
</reference>
<organism evidence="8 9">
    <name type="scientific">Mycolicibacterium flavescens</name>
    <name type="common">Mycobacterium flavescens</name>
    <dbReference type="NCBI Taxonomy" id="1776"/>
    <lineage>
        <taxon>Bacteria</taxon>
        <taxon>Bacillati</taxon>
        <taxon>Actinomycetota</taxon>
        <taxon>Actinomycetes</taxon>
        <taxon>Mycobacteriales</taxon>
        <taxon>Mycobacteriaceae</taxon>
        <taxon>Mycolicibacterium</taxon>
    </lineage>
</organism>
<dbReference type="EMBL" id="MIHA01000003">
    <property type="protein sequence ID" value="ODQ91422.1"/>
    <property type="molecule type" value="Genomic_DNA"/>
</dbReference>